<feature type="transmembrane region" description="Helical" evidence="1">
    <location>
        <begin position="12"/>
        <end position="37"/>
    </location>
</feature>
<dbReference type="InterPro" id="IPR012902">
    <property type="entry name" value="N_methyl_site"/>
</dbReference>
<evidence type="ECO:0000256" key="1">
    <source>
        <dbReference type="SAM" id="Phobius"/>
    </source>
</evidence>
<dbReference type="Proteomes" id="UP001172738">
    <property type="component" value="Unassembled WGS sequence"/>
</dbReference>
<dbReference type="RefSeq" id="WP_301126768.1">
    <property type="nucleotide sequence ID" value="NZ_JAUHPV010000002.1"/>
</dbReference>
<organism evidence="2 3">
    <name type="scientific">Demequina zhanjiangensis</name>
    <dbReference type="NCBI Taxonomy" id="3051659"/>
    <lineage>
        <taxon>Bacteria</taxon>
        <taxon>Bacillati</taxon>
        <taxon>Actinomycetota</taxon>
        <taxon>Actinomycetes</taxon>
        <taxon>Micrococcales</taxon>
        <taxon>Demequinaceae</taxon>
        <taxon>Demequina</taxon>
    </lineage>
</organism>
<comment type="caution">
    <text evidence="2">The sequence shown here is derived from an EMBL/GenBank/DDBJ whole genome shotgun (WGS) entry which is preliminary data.</text>
</comment>
<protein>
    <submittedName>
        <fullName evidence="2">Prepilin-type N-terminal cleavage/methylation domain-containing protein</fullName>
    </submittedName>
</protein>
<dbReference type="SUPFAM" id="SSF54523">
    <property type="entry name" value="Pili subunits"/>
    <property type="match status" value="1"/>
</dbReference>
<keyword evidence="1" id="KW-1133">Transmembrane helix</keyword>
<dbReference type="NCBIfam" id="TIGR02532">
    <property type="entry name" value="IV_pilin_GFxxxE"/>
    <property type="match status" value="1"/>
</dbReference>
<accession>A0ABT8FZJ7</accession>
<name>A0ABT8FZJ7_9MICO</name>
<dbReference type="Pfam" id="PF07963">
    <property type="entry name" value="N_methyl"/>
    <property type="match status" value="1"/>
</dbReference>
<sequence length="143" mass="15310">MQHRTDLRRDDGFNLVEILVVVVIIAVLAAIAVPIYLNHQARAKDAVAQADAMNLGIQIRAAWDDEATSLAVTSDGDYYFINSEKVLGVSPDVEFVGFTGGGAIDDWCVQLRIPGGKNSDTPGVRFDSVNGYVENAACTGLTP</sequence>
<evidence type="ECO:0000313" key="3">
    <source>
        <dbReference type="Proteomes" id="UP001172738"/>
    </source>
</evidence>
<gene>
    <name evidence="2" type="ORF">QQX04_04840</name>
</gene>
<dbReference type="Gene3D" id="3.30.700.10">
    <property type="entry name" value="Glycoprotein, Type 4 Pilin"/>
    <property type="match status" value="1"/>
</dbReference>
<keyword evidence="1" id="KW-0812">Transmembrane</keyword>
<proteinExistence type="predicted"/>
<evidence type="ECO:0000313" key="2">
    <source>
        <dbReference type="EMBL" id="MDN4472315.1"/>
    </source>
</evidence>
<keyword evidence="3" id="KW-1185">Reference proteome</keyword>
<dbReference type="EMBL" id="JAUHPV010000002">
    <property type="protein sequence ID" value="MDN4472315.1"/>
    <property type="molecule type" value="Genomic_DNA"/>
</dbReference>
<reference evidence="2" key="1">
    <citation type="submission" date="2023-06" db="EMBL/GenBank/DDBJ databases">
        <title>SYSU T00b26.</title>
        <authorList>
            <person name="Gao L."/>
            <person name="Fang B.-Z."/>
            <person name="Li W.-J."/>
        </authorList>
    </citation>
    <scope>NUCLEOTIDE SEQUENCE</scope>
    <source>
        <strain evidence="2">SYSU T00b26</strain>
    </source>
</reference>
<keyword evidence="1" id="KW-0472">Membrane</keyword>
<dbReference type="InterPro" id="IPR045584">
    <property type="entry name" value="Pilin-like"/>
</dbReference>